<dbReference type="PIRSF" id="PIRSF019455">
    <property type="entry name" value="CopR_AtkY"/>
    <property type="match status" value="1"/>
</dbReference>
<evidence type="ECO:0000313" key="6">
    <source>
        <dbReference type="Proteomes" id="UP000315343"/>
    </source>
</evidence>
<comment type="similarity">
    <text evidence="1">Belongs to the BlaI transcriptional regulatory family.</text>
</comment>
<name>A0A562JJV5_9FIRM</name>
<dbReference type="InterPro" id="IPR036390">
    <property type="entry name" value="WH_DNA-bd_sf"/>
</dbReference>
<evidence type="ECO:0000256" key="1">
    <source>
        <dbReference type="ARBA" id="ARBA00011046"/>
    </source>
</evidence>
<keyword evidence="4" id="KW-0804">Transcription</keyword>
<dbReference type="Pfam" id="PF03965">
    <property type="entry name" value="Penicillinase_R"/>
    <property type="match status" value="1"/>
</dbReference>
<keyword evidence="2" id="KW-0805">Transcription regulation</keyword>
<dbReference type="Proteomes" id="UP000315343">
    <property type="component" value="Unassembled WGS sequence"/>
</dbReference>
<dbReference type="GO" id="GO:0045892">
    <property type="term" value="P:negative regulation of DNA-templated transcription"/>
    <property type="evidence" value="ECO:0007669"/>
    <property type="project" value="InterPro"/>
</dbReference>
<dbReference type="InterPro" id="IPR005650">
    <property type="entry name" value="BlaI_family"/>
</dbReference>
<comment type="caution">
    <text evidence="5">The sequence shown here is derived from an EMBL/GenBank/DDBJ whole genome shotgun (WGS) entry which is preliminary data.</text>
</comment>
<dbReference type="GO" id="GO:0003677">
    <property type="term" value="F:DNA binding"/>
    <property type="evidence" value="ECO:0007669"/>
    <property type="project" value="UniProtKB-KW"/>
</dbReference>
<keyword evidence="3" id="KW-0238">DNA-binding</keyword>
<reference evidence="5 6" key="1">
    <citation type="submission" date="2019-07" db="EMBL/GenBank/DDBJ databases">
        <title>Genomic Encyclopedia of Type Strains, Phase I: the one thousand microbial genomes (KMG-I) project.</title>
        <authorList>
            <person name="Kyrpides N."/>
        </authorList>
    </citation>
    <scope>NUCLEOTIDE SEQUENCE [LARGE SCALE GENOMIC DNA]</scope>
    <source>
        <strain evidence="5 6">DSM 13558</strain>
    </source>
</reference>
<evidence type="ECO:0000256" key="4">
    <source>
        <dbReference type="ARBA" id="ARBA00023163"/>
    </source>
</evidence>
<dbReference type="RefSeq" id="WP_145078352.1">
    <property type="nucleotide sequence ID" value="NZ_JAYFNS010000013.1"/>
</dbReference>
<dbReference type="InterPro" id="IPR036388">
    <property type="entry name" value="WH-like_DNA-bd_sf"/>
</dbReference>
<protein>
    <submittedName>
        <fullName evidence="5">Putative transcriptional regulator</fullName>
    </submittedName>
</protein>
<dbReference type="EMBL" id="VLKH01000001">
    <property type="protein sequence ID" value="TWH83439.1"/>
    <property type="molecule type" value="Genomic_DNA"/>
</dbReference>
<sequence>MEVIKKLPDSELEIMMIIWEADKPVSSTYIIEKLKGEKDWAHTTVLNFLARLVDRGFLETKKEGRYNYYNPLISEKDYLQKESKTFLEKIHKNSLKSLVAALYDGDAISKEDLEELSNFVDEVSKS</sequence>
<dbReference type="OrthoDB" id="9795583at2"/>
<gene>
    <name evidence="5" type="ORF">LY60_00046</name>
</gene>
<dbReference type="AlphaFoldDB" id="A0A562JJV5"/>
<proteinExistence type="inferred from homology"/>
<evidence type="ECO:0000313" key="5">
    <source>
        <dbReference type="EMBL" id="TWH83439.1"/>
    </source>
</evidence>
<dbReference type="SUPFAM" id="SSF46785">
    <property type="entry name" value="Winged helix' DNA-binding domain"/>
    <property type="match status" value="1"/>
</dbReference>
<accession>A0A562JJV5</accession>
<dbReference type="Gene3D" id="1.10.10.10">
    <property type="entry name" value="Winged helix-like DNA-binding domain superfamily/Winged helix DNA-binding domain"/>
    <property type="match status" value="1"/>
</dbReference>
<dbReference type="Gene3D" id="1.10.4040.10">
    <property type="entry name" value="Penicillinase repressor domain"/>
    <property type="match status" value="1"/>
</dbReference>
<keyword evidence="6" id="KW-1185">Reference proteome</keyword>
<evidence type="ECO:0000256" key="3">
    <source>
        <dbReference type="ARBA" id="ARBA00023125"/>
    </source>
</evidence>
<organism evidence="5 6">
    <name type="scientific">Sedimentibacter saalensis</name>
    <dbReference type="NCBI Taxonomy" id="130788"/>
    <lineage>
        <taxon>Bacteria</taxon>
        <taxon>Bacillati</taxon>
        <taxon>Bacillota</taxon>
        <taxon>Tissierellia</taxon>
        <taxon>Sedimentibacter</taxon>
    </lineage>
</organism>
<evidence type="ECO:0000256" key="2">
    <source>
        <dbReference type="ARBA" id="ARBA00023015"/>
    </source>
</evidence>